<name>A0A6H0EYI3_9POAL</name>
<gene>
    <name evidence="1" type="primary">petN</name>
</gene>
<proteinExistence type="predicted"/>
<dbReference type="EMBL" id="MK431855">
    <property type="protein sequence ID" value="QIT06875.1"/>
    <property type="molecule type" value="Genomic_DNA"/>
</dbReference>
<reference evidence="1" key="1">
    <citation type="journal article" date="2019" name="Mitochondrial DNA Part B Resour">
        <title>The complete chloroplast genome of brown flatsedge, Cyperus fuscus (Cyperaceae).</title>
        <authorList>
            <person name="Ma L."/>
            <person name="Xu W."/>
            <person name="Ma L."/>
        </authorList>
    </citation>
    <scope>NUCLEOTIDE SEQUENCE</scope>
</reference>
<protein>
    <submittedName>
        <fullName evidence="1">Cytochrome b6/f complex subunit VIII</fullName>
    </submittedName>
</protein>
<accession>A0A6H0EYI3</accession>
<dbReference type="AlphaFoldDB" id="A0A6H0EYI3"/>
<evidence type="ECO:0000313" key="1">
    <source>
        <dbReference type="EMBL" id="QIT06875.1"/>
    </source>
</evidence>
<reference evidence="1" key="2">
    <citation type="submission" date="2019-01" db="EMBL/GenBank/DDBJ databases">
        <authorList>
            <person name="Zhu Z."/>
        </authorList>
    </citation>
    <scope>NUCLEOTIDE SEQUENCE</scope>
</reference>
<sequence length="29" mass="3283">MDLVSLCLGCWNGSQYIGAFSRSMVKEWT</sequence>
<keyword evidence="1" id="KW-0934">Plastid</keyword>
<keyword evidence="1" id="KW-0150">Chloroplast</keyword>
<organism evidence="1">
    <name type="scientific">Cyperus fuscus</name>
    <dbReference type="NCBI Taxonomy" id="529431"/>
    <lineage>
        <taxon>Eukaryota</taxon>
        <taxon>Viridiplantae</taxon>
        <taxon>Streptophyta</taxon>
        <taxon>Embryophyta</taxon>
        <taxon>Tracheophyta</taxon>
        <taxon>Spermatophyta</taxon>
        <taxon>Magnoliopsida</taxon>
        <taxon>Liliopsida</taxon>
        <taxon>Poales</taxon>
        <taxon>Cyperaceae</taxon>
        <taxon>Cyperoideae</taxon>
        <taxon>Cypereae</taxon>
        <taxon>Cyperus</taxon>
        <taxon>C3 Cyperus</taxon>
        <taxon>Cyperus sect. Fusci</taxon>
    </lineage>
</organism>
<geneLocation type="chloroplast" evidence="1"/>